<dbReference type="RefSeq" id="WP_160670174.1">
    <property type="nucleotide sequence ID" value="NZ_WTYN01000001.1"/>
</dbReference>
<keyword evidence="1" id="KW-0812">Transmembrane</keyword>
<keyword evidence="3" id="KW-1185">Reference proteome</keyword>
<reference evidence="2 3" key="1">
    <citation type="submission" date="2019-12" db="EMBL/GenBank/DDBJ databases">
        <title>Genomic-based taxomic classification of the family Erythrobacteraceae.</title>
        <authorList>
            <person name="Xu L."/>
        </authorList>
    </citation>
    <scope>NUCLEOTIDE SEQUENCE [LARGE SCALE GENOMIC DNA]</scope>
    <source>
        <strain evidence="2 3">MCCC 1A09965</strain>
    </source>
</reference>
<evidence type="ECO:0000313" key="3">
    <source>
        <dbReference type="Proteomes" id="UP000445582"/>
    </source>
</evidence>
<dbReference type="Pfam" id="PF13398">
    <property type="entry name" value="Peptidase_M50B"/>
    <property type="match status" value="1"/>
</dbReference>
<accession>A0A844YDD0</accession>
<dbReference type="PANTHER" id="PTHR33979:SF2">
    <property type="entry name" value="PEPTIDASE M50B-LIKE-DOMAIN-CONTAINING PROTEIN"/>
    <property type="match status" value="1"/>
</dbReference>
<name>A0A844YDD0_9SPHN</name>
<keyword evidence="1" id="KW-1133">Transmembrane helix</keyword>
<protein>
    <submittedName>
        <fullName evidence="2">M50 family peptidase</fullName>
    </submittedName>
</protein>
<evidence type="ECO:0000313" key="2">
    <source>
        <dbReference type="EMBL" id="MXO61603.1"/>
    </source>
</evidence>
<evidence type="ECO:0000256" key="1">
    <source>
        <dbReference type="SAM" id="Phobius"/>
    </source>
</evidence>
<organism evidence="2 3">
    <name type="scientific">Qipengyuania oceanensis</name>
    <dbReference type="NCBI Taxonomy" id="1463597"/>
    <lineage>
        <taxon>Bacteria</taxon>
        <taxon>Pseudomonadati</taxon>
        <taxon>Pseudomonadota</taxon>
        <taxon>Alphaproteobacteria</taxon>
        <taxon>Sphingomonadales</taxon>
        <taxon>Erythrobacteraceae</taxon>
        <taxon>Qipengyuania</taxon>
    </lineage>
</organism>
<dbReference type="OrthoDB" id="7425566at2"/>
<proteinExistence type="predicted"/>
<gene>
    <name evidence="2" type="ORF">GRI48_01130</name>
</gene>
<keyword evidence="1" id="KW-0472">Membrane</keyword>
<sequence length="232" mass="24643">MVAAADRTRRMALLAILAFGSIMLWQNPIGAKLLYPFTILSTWFHEMGHGLMAMLVGGRFESLAIYADGSGAALSSYAPGRLTDALIAAGGPFGPALAGAALILASRHPRSTRIALAVLAGAILLSTLIWVRSLTGWLVLPPIALVLGLIAARGSNEVRELTAQFVGVQAAISTYRQTGYLFSQGGVVGGLPQRSDTQAMADALLLPYWFWGGAITVAIALLLWWSLRRALR</sequence>
<comment type="caution">
    <text evidence="2">The sequence shown here is derived from an EMBL/GenBank/DDBJ whole genome shotgun (WGS) entry which is preliminary data.</text>
</comment>
<feature type="transmembrane region" description="Helical" evidence="1">
    <location>
        <begin position="85"/>
        <end position="105"/>
    </location>
</feature>
<dbReference type="EMBL" id="WTYN01000001">
    <property type="protein sequence ID" value="MXO61603.1"/>
    <property type="molecule type" value="Genomic_DNA"/>
</dbReference>
<feature type="transmembrane region" description="Helical" evidence="1">
    <location>
        <begin position="114"/>
        <end position="131"/>
    </location>
</feature>
<dbReference type="InterPro" id="IPR049500">
    <property type="entry name" value="Peptidase_M50B-like"/>
</dbReference>
<dbReference type="AlphaFoldDB" id="A0A844YDD0"/>
<feature type="transmembrane region" description="Helical" evidence="1">
    <location>
        <begin position="208"/>
        <end position="227"/>
    </location>
</feature>
<dbReference type="Proteomes" id="UP000445582">
    <property type="component" value="Unassembled WGS sequence"/>
</dbReference>
<dbReference type="PANTHER" id="PTHR33979">
    <property type="entry name" value="OS02G0221600 PROTEIN"/>
    <property type="match status" value="1"/>
</dbReference>